<evidence type="ECO:0000256" key="3">
    <source>
        <dbReference type="ARBA" id="ARBA00022833"/>
    </source>
</evidence>
<keyword evidence="3" id="KW-0862">Zinc</keyword>
<dbReference type="SUPFAM" id="SSF57850">
    <property type="entry name" value="RING/U-box"/>
    <property type="match status" value="1"/>
</dbReference>
<dbReference type="PROSITE" id="PS50297">
    <property type="entry name" value="ANK_REP_REGION"/>
    <property type="match status" value="1"/>
</dbReference>
<dbReference type="InterPro" id="IPR018957">
    <property type="entry name" value="Znf_C3HC4_RING-type"/>
</dbReference>
<dbReference type="SUPFAM" id="SSF48403">
    <property type="entry name" value="Ankyrin repeat"/>
    <property type="match status" value="1"/>
</dbReference>
<dbReference type="GO" id="GO:0008270">
    <property type="term" value="F:zinc ion binding"/>
    <property type="evidence" value="ECO:0007669"/>
    <property type="project" value="UniProtKB-KW"/>
</dbReference>
<organism evidence="8 9">
    <name type="scientific">Seminavis robusta</name>
    <dbReference type="NCBI Taxonomy" id="568900"/>
    <lineage>
        <taxon>Eukaryota</taxon>
        <taxon>Sar</taxon>
        <taxon>Stramenopiles</taxon>
        <taxon>Ochrophyta</taxon>
        <taxon>Bacillariophyta</taxon>
        <taxon>Bacillariophyceae</taxon>
        <taxon>Bacillariophycidae</taxon>
        <taxon>Naviculales</taxon>
        <taxon>Naviculaceae</taxon>
        <taxon>Seminavis</taxon>
    </lineage>
</organism>
<feature type="repeat" description="ANK" evidence="4">
    <location>
        <begin position="184"/>
        <end position="216"/>
    </location>
</feature>
<dbReference type="InterPro" id="IPR001841">
    <property type="entry name" value="Znf_RING"/>
</dbReference>
<keyword evidence="9" id="KW-1185">Reference proteome</keyword>
<feature type="compositionally biased region" description="Polar residues" evidence="6">
    <location>
        <begin position="35"/>
        <end position="52"/>
    </location>
</feature>
<dbReference type="InterPro" id="IPR002110">
    <property type="entry name" value="Ankyrin_rpt"/>
</dbReference>
<feature type="compositionally biased region" description="Basic residues" evidence="6">
    <location>
        <begin position="1"/>
        <end position="13"/>
    </location>
</feature>
<evidence type="ECO:0000256" key="5">
    <source>
        <dbReference type="PROSITE-ProRule" id="PRU00175"/>
    </source>
</evidence>
<keyword evidence="4" id="KW-0040">ANK repeat</keyword>
<dbReference type="AlphaFoldDB" id="A0A9N8HH79"/>
<keyword evidence="1" id="KW-0479">Metal-binding</keyword>
<dbReference type="InterPro" id="IPR013083">
    <property type="entry name" value="Znf_RING/FYVE/PHD"/>
</dbReference>
<dbReference type="Gene3D" id="3.30.40.10">
    <property type="entry name" value="Zinc/RING finger domain, C3HC4 (zinc finger)"/>
    <property type="match status" value="1"/>
</dbReference>
<dbReference type="EMBL" id="CAICTM010000434">
    <property type="protein sequence ID" value="CAB9510403.1"/>
    <property type="molecule type" value="Genomic_DNA"/>
</dbReference>
<dbReference type="PROSITE" id="PS50089">
    <property type="entry name" value="ZF_RING_2"/>
    <property type="match status" value="1"/>
</dbReference>
<dbReference type="SMART" id="SM00248">
    <property type="entry name" value="ANK"/>
    <property type="match status" value="3"/>
</dbReference>
<reference evidence="8" key="1">
    <citation type="submission" date="2020-06" db="EMBL/GenBank/DDBJ databases">
        <authorList>
            <consortium name="Plant Systems Biology data submission"/>
        </authorList>
    </citation>
    <scope>NUCLEOTIDE SEQUENCE</scope>
    <source>
        <strain evidence="8">D6</strain>
    </source>
</reference>
<dbReference type="OrthoDB" id="48414at2759"/>
<dbReference type="InterPro" id="IPR036770">
    <property type="entry name" value="Ankyrin_rpt-contain_sf"/>
</dbReference>
<feature type="region of interest" description="Disordered" evidence="6">
    <location>
        <begin position="1"/>
        <end position="52"/>
    </location>
</feature>
<dbReference type="Pfam" id="PF00097">
    <property type="entry name" value="zf-C3HC4"/>
    <property type="match status" value="1"/>
</dbReference>
<evidence type="ECO:0000256" key="4">
    <source>
        <dbReference type="PROSITE-ProRule" id="PRU00023"/>
    </source>
</evidence>
<dbReference type="Pfam" id="PF12796">
    <property type="entry name" value="Ank_2"/>
    <property type="match status" value="1"/>
</dbReference>
<accession>A0A9N8HH79</accession>
<sequence>MGKKPRRKKKGNRVQRAQVPSNDENAERSAKSGAVDTSNKDTGMSSGMSATAEQFPTVSQSFKLQFMEHNVTNEALDKILARGVLDEELNSREKLWDYFLKLVINFPTALLTEYILRGLVLGPPHIDRRVNLAPGNKQSEFSFPLLSWACQWKLAKENFHWLAQDEMVDMIIKAGANVNSLMENKTNALFLAVKYGSLQTVDLLLEAGCNIHQVDQFDRTCLYNATEHPSPPILRRLLEQLPATEMCDLRHHDGSLCRLTMVDRIMSHFVTADEEISWKILGPPTASDLSESLIVLRQSGASFSVKGSAFALEVLGNVRDPEFAFGTEKPKEQEVFREVATCLVGAWLPDGCRPNPLRGGEVKDPFLADGKTKLKPDEGHGVNDFDAVEAPKTCQLCLKVAKKPATLYCGDTFCRKCIIEHSRKEEGNSSPSCPTCRRFLCKELLGGKTEKVPYFDTMRRIAGASTDLSQRGPRYFTDDQLKAEAQFQGITYTGINDLRLKLQADFLSRPERSPMKASGPSGVTVTEEVLSVDLAAAFPFGNSQAIRWAPEKGPVYIDVSVRGIPLLARISNWSLYTMLSHSVVDQLGLRRIESLTSTKFVDIQTKSKCRDLTFTCIEAFSINVGGIDVTLSNAVEVYPDPMPVKHTKMFGIQLGQDFLLSARWAPIDVAVGGRGAIKRIDIDKAWSVDTSIKNQSKTSALPDTPKEMLRFYSCDGRIAHIPLLHFKPFERGYICGTSLKETVRFEGCRWCRRVFPEGMQGCDLCAAKGRDAFFCTRQCLLDAWVIHKKLVHGKDREERHQHDEIDLGSMEEVD</sequence>
<protein>
    <submittedName>
        <fullName evidence="8">B-box zinc finger</fullName>
    </submittedName>
</protein>
<evidence type="ECO:0000256" key="6">
    <source>
        <dbReference type="SAM" id="MobiDB-lite"/>
    </source>
</evidence>
<gene>
    <name evidence="8" type="ORF">SEMRO_435_G142260.1</name>
</gene>
<evidence type="ECO:0000259" key="7">
    <source>
        <dbReference type="PROSITE" id="PS50089"/>
    </source>
</evidence>
<evidence type="ECO:0000256" key="2">
    <source>
        <dbReference type="ARBA" id="ARBA00022771"/>
    </source>
</evidence>
<evidence type="ECO:0000313" key="8">
    <source>
        <dbReference type="EMBL" id="CAB9510403.1"/>
    </source>
</evidence>
<dbReference type="Gene3D" id="1.25.40.20">
    <property type="entry name" value="Ankyrin repeat-containing domain"/>
    <property type="match status" value="1"/>
</dbReference>
<evidence type="ECO:0000256" key="1">
    <source>
        <dbReference type="ARBA" id="ARBA00022723"/>
    </source>
</evidence>
<feature type="domain" description="RING-type" evidence="7">
    <location>
        <begin position="394"/>
        <end position="437"/>
    </location>
</feature>
<comment type="caution">
    <text evidence="8">The sequence shown here is derived from an EMBL/GenBank/DDBJ whole genome shotgun (WGS) entry which is preliminary data.</text>
</comment>
<dbReference type="Proteomes" id="UP001153069">
    <property type="component" value="Unassembled WGS sequence"/>
</dbReference>
<dbReference type="PROSITE" id="PS50088">
    <property type="entry name" value="ANK_REPEAT"/>
    <property type="match status" value="1"/>
</dbReference>
<dbReference type="SMART" id="SM00184">
    <property type="entry name" value="RING"/>
    <property type="match status" value="1"/>
</dbReference>
<proteinExistence type="predicted"/>
<evidence type="ECO:0000313" key="9">
    <source>
        <dbReference type="Proteomes" id="UP001153069"/>
    </source>
</evidence>
<keyword evidence="2 5" id="KW-0863">Zinc-finger</keyword>
<name>A0A9N8HH79_9STRA</name>